<proteinExistence type="predicted"/>
<name>R7S4J4_PUNST</name>
<protein>
    <submittedName>
        <fullName evidence="2">Uncharacterized protein</fullName>
    </submittedName>
</protein>
<dbReference type="EMBL" id="JH687556">
    <property type="protein sequence ID" value="EIN04166.1"/>
    <property type="molecule type" value="Genomic_DNA"/>
</dbReference>
<reference evidence="3" key="1">
    <citation type="journal article" date="2012" name="Science">
        <title>The Paleozoic origin of enzymatic lignin decomposition reconstructed from 31 fungal genomes.</title>
        <authorList>
            <person name="Floudas D."/>
            <person name="Binder M."/>
            <person name="Riley R."/>
            <person name="Barry K."/>
            <person name="Blanchette R.A."/>
            <person name="Henrissat B."/>
            <person name="Martinez A.T."/>
            <person name="Otillar R."/>
            <person name="Spatafora J.W."/>
            <person name="Yadav J.S."/>
            <person name="Aerts A."/>
            <person name="Benoit I."/>
            <person name="Boyd A."/>
            <person name="Carlson A."/>
            <person name="Copeland A."/>
            <person name="Coutinho P.M."/>
            <person name="de Vries R.P."/>
            <person name="Ferreira P."/>
            <person name="Findley K."/>
            <person name="Foster B."/>
            <person name="Gaskell J."/>
            <person name="Glotzer D."/>
            <person name="Gorecki P."/>
            <person name="Heitman J."/>
            <person name="Hesse C."/>
            <person name="Hori C."/>
            <person name="Igarashi K."/>
            <person name="Jurgens J.A."/>
            <person name="Kallen N."/>
            <person name="Kersten P."/>
            <person name="Kohler A."/>
            <person name="Kuees U."/>
            <person name="Kumar T.K.A."/>
            <person name="Kuo A."/>
            <person name="LaButti K."/>
            <person name="Larrondo L.F."/>
            <person name="Lindquist E."/>
            <person name="Ling A."/>
            <person name="Lombard V."/>
            <person name="Lucas S."/>
            <person name="Lundell T."/>
            <person name="Martin R."/>
            <person name="McLaughlin D.J."/>
            <person name="Morgenstern I."/>
            <person name="Morin E."/>
            <person name="Murat C."/>
            <person name="Nagy L.G."/>
            <person name="Nolan M."/>
            <person name="Ohm R.A."/>
            <person name="Patyshakuliyeva A."/>
            <person name="Rokas A."/>
            <person name="Ruiz-Duenas F.J."/>
            <person name="Sabat G."/>
            <person name="Salamov A."/>
            <person name="Samejima M."/>
            <person name="Schmutz J."/>
            <person name="Slot J.C."/>
            <person name="St John F."/>
            <person name="Stenlid J."/>
            <person name="Sun H."/>
            <person name="Sun S."/>
            <person name="Syed K."/>
            <person name="Tsang A."/>
            <person name="Wiebenga A."/>
            <person name="Young D."/>
            <person name="Pisabarro A."/>
            <person name="Eastwood D.C."/>
            <person name="Martin F."/>
            <person name="Cullen D."/>
            <person name="Grigoriev I.V."/>
            <person name="Hibbett D.S."/>
        </authorList>
    </citation>
    <scope>NUCLEOTIDE SEQUENCE [LARGE SCALE GENOMIC DNA]</scope>
    <source>
        <strain evidence="3">HHB-11173 SS5</strain>
    </source>
</reference>
<dbReference type="AlphaFoldDB" id="R7S4J4"/>
<dbReference type="HOGENOM" id="CLU_847703_0_0_1"/>
<organism evidence="2 3">
    <name type="scientific">Punctularia strigosozonata (strain HHB-11173)</name>
    <name type="common">White-rot fungus</name>
    <dbReference type="NCBI Taxonomy" id="741275"/>
    <lineage>
        <taxon>Eukaryota</taxon>
        <taxon>Fungi</taxon>
        <taxon>Dikarya</taxon>
        <taxon>Basidiomycota</taxon>
        <taxon>Agaricomycotina</taxon>
        <taxon>Agaricomycetes</taxon>
        <taxon>Corticiales</taxon>
        <taxon>Punctulariaceae</taxon>
        <taxon>Punctularia</taxon>
    </lineage>
</organism>
<accession>R7S4J4</accession>
<gene>
    <name evidence="2" type="ORF">PUNSTDRAFT_138891</name>
</gene>
<feature type="region of interest" description="Disordered" evidence="1">
    <location>
        <begin position="34"/>
        <end position="73"/>
    </location>
</feature>
<evidence type="ECO:0000313" key="3">
    <source>
        <dbReference type="Proteomes" id="UP000054196"/>
    </source>
</evidence>
<evidence type="ECO:0000313" key="2">
    <source>
        <dbReference type="EMBL" id="EIN04166.1"/>
    </source>
</evidence>
<dbReference type="KEGG" id="psq:PUNSTDRAFT_138891"/>
<dbReference type="RefSeq" id="XP_007388637.1">
    <property type="nucleotide sequence ID" value="XM_007388575.1"/>
</dbReference>
<feature type="compositionally biased region" description="Basic and acidic residues" evidence="1">
    <location>
        <begin position="61"/>
        <end position="73"/>
    </location>
</feature>
<evidence type="ECO:0000256" key="1">
    <source>
        <dbReference type="SAM" id="MobiDB-lite"/>
    </source>
</evidence>
<keyword evidence="3" id="KW-1185">Reference proteome</keyword>
<dbReference type="Proteomes" id="UP000054196">
    <property type="component" value="Unassembled WGS sequence"/>
</dbReference>
<dbReference type="GeneID" id="18880188"/>
<sequence>MEESLSHALASAQCLLNDVEKLDAQRVESRARRIGLEHEHVNPSPPIGAEIQVTSRSSKQPQREPTKERRSQDVRTLISVLRRLQSGGDHSARPDYSDEELRTVYVLFDDFRNNNSKCHDCRRSEDHQQRVNREIFLKPRPRVGVDVQGIPFHDWSACPPEARLQPRMTAEICLMSQTGLLMQGNVDTDVLVFPAALRPRPSRVFSQQIKFQLQHIPESIYGVLQRWHLRSGRCFDCLVKAMQTFPPWIMEQRRTQGYEEGNPVFVNHLDNELAEWDEDRRRWRLRILDHYRWLDVEELDPRSNDSMANPEIVNGTEAMPIPFETWSF</sequence>